<gene>
    <name evidence="1" type="ORF">VCR5J5_1410001</name>
</gene>
<name>A0A822MP88_9VIBR</name>
<evidence type="ECO:0000313" key="2">
    <source>
        <dbReference type="Proteomes" id="UP000049495"/>
    </source>
</evidence>
<sequence>MIITFLGNVQKSCSLKTLLKAPWQSGYAADCKSVDLGSTPGGASIIQKKPVLVTGFFVSGLAKSFLRPFFNAYQRNLCYEYTYSSNGKRKA</sequence>
<dbReference type="AlphaFoldDB" id="A0A822MP88"/>
<accession>A0A822MP88</accession>
<protein>
    <submittedName>
        <fullName evidence="1">Uncharacterized protein</fullName>
    </submittedName>
</protein>
<evidence type="ECO:0000313" key="1">
    <source>
        <dbReference type="EMBL" id="CDT06013.1"/>
    </source>
</evidence>
<proteinExistence type="predicted"/>
<organism evidence="1 2">
    <name type="scientific">Vibrio crassostreae</name>
    <dbReference type="NCBI Taxonomy" id="246167"/>
    <lineage>
        <taxon>Bacteria</taxon>
        <taxon>Pseudomonadati</taxon>
        <taxon>Pseudomonadota</taxon>
        <taxon>Gammaproteobacteria</taxon>
        <taxon>Vibrionales</taxon>
        <taxon>Vibrionaceae</taxon>
        <taxon>Vibrio</taxon>
    </lineage>
</organism>
<comment type="caution">
    <text evidence="1">The sequence shown here is derived from an EMBL/GenBank/DDBJ whole genome shotgun (WGS) entry which is preliminary data.</text>
</comment>
<dbReference type="EMBL" id="CCJV01000048">
    <property type="protein sequence ID" value="CDT06013.1"/>
    <property type="molecule type" value="Genomic_DNA"/>
</dbReference>
<reference evidence="2" key="1">
    <citation type="submission" date="2014-06" db="EMBL/GenBank/DDBJ databases">
        <authorList>
            <person name="Le Roux Frederique"/>
        </authorList>
    </citation>
    <scope>NUCLEOTIDE SEQUENCE [LARGE SCALE GENOMIC DNA]</scope>
    <source>
        <strain evidence="2">J5-5</strain>
    </source>
</reference>
<dbReference type="Proteomes" id="UP000049495">
    <property type="component" value="Unassembled WGS sequence"/>
</dbReference>